<proteinExistence type="predicted"/>
<dbReference type="PROSITE" id="PS51257">
    <property type="entry name" value="PROKAR_LIPOPROTEIN"/>
    <property type="match status" value="1"/>
</dbReference>
<organism evidence="1 2">
    <name type="scientific">Flavobacterium suzhouense</name>
    <dbReference type="NCBI Taxonomy" id="1529638"/>
    <lineage>
        <taxon>Bacteria</taxon>
        <taxon>Pseudomonadati</taxon>
        <taxon>Bacteroidota</taxon>
        <taxon>Flavobacteriia</taxon>
        <taxon>Flavobacteriales</taxon>
        <taxon>Flavobacteriaceae</taxon>
        <taxon>Flavobacterium</taxon>
    </lineage>
</organism>
<reference evidence="2" key="1">
    <citation type="journal article" date="2019" name="Int. J. Syst. Evol. Microbiol.">
        <title>The Global Catalogue of Microorganisms (GCM) 10K type strain sequencing project: providing services to taxonomists for standard genome sequencing and annotation.</title>
        <authorList>
            <consortium name="The Broad Institute Genomics Platform"/>
            <consortium name="The Broad Institute Genome Sequencing Center for Infectious Disease"/>
            <person name="Wu L."/>
            <person name="Ma J."/>
        </authorList>
    </citation>
    <scope>NUCLEOTIDE SEQUENCE [LARGE SCALE GENOMIC DNA]</scope>
    <source>
        <strain evidence="2">KCTC 42107</strain>
    </source>
</reference>
<evidence type="ECO:0000313" key="2">
    <source>
        <dbReference type="Proteomes" id="UP001597480"/>
    </source>
</evidence>
<dbReference type="EMBL" id="JBHUMD010000030">
    <property type="protein sequence ID" value="MFD2603711.1"/>
    <property type="molecule type" value="Genomic_DNA"/>
</dbReference>
<gene>
    <name evidence="1" type="ORF">ACFSR3_16730</name>
</gene>
<dbReference type="Proteomes" id="UP001597480">
    <property type="component" value="Unassembled WGS sequence"/>
</dbReference>
<evidence type="ECO:0008006" key="3">
    <source>
        <dbReference type="Google" id="ProtNLM"/>
    </source>
</evidence>
<dbReference type="RefSeq" id="WP_379822633.1">
    <property type="nucleotide sequence ID" value="NZ_JBHUMD010000030.1"/>
</dbReference>
<comment type="caution">
    <text evidence="1">The sequence shown here is derived from an EMBL/GenBank/DDBJ whole genome shotgun (WGS) entry which is preliminary data.</text>
</comment>
<protein>
    <recommendedName>
        <fullName evidence="3">Lipoprotein</fullName>
    </recommendedName>
</protein>
<sequence length="163" mass="18384">MKKLIMLPALAFLIFSCDGILKDRSKDDTGTITDKNVVLGTDKDKHGCVHSAGYSWSKLREECIRVFEEGYRLNRIDELKGESMNKSAFVVFEDDGDKAELFLPDVTDSVMLEREKEGTPYKGGEWSLELQKKYSLKKNGQLQYAGAEILEGQITGDDKAETY</sequence>
<evidence type="ECO:0000313" key="1">
    <source>
        <dbReference type="EMBL" id="MFD2603711.1"/>
    </source>
</evidence>
<name>A0ABW5NXE4_9FLAO</name>
<accession>A0ABW5NXE4</accession>
<keyword evidence="2" id="KW-1185">Reference proteome</keyword>